<protein>
    <submittedName>
        <fullName evidence="2">SLOG family protein</fullName>
    </submittedName>
</protein>
<dbReference type="EMBL" id="JAWXXV010000002">
    <property type="protein sequence ID" value="MDX5986607.1"/>
    <property type="molecule type" value="Genomic_DNA"/>
</dbReference>
<name>A0ABU4PTS1_9SPHN</name>
<dbReference type="Proteomes" id="UP001279660">
    <property type="component" value="Unassembled WGS sequence"/>
</dbReference>
<dbReference type="Pfam" id="PF10686">
    <property type="entry name" value="YAcAr"/>
    <property type="match status" value="1"/>
</dbReference>
<sequence length="104" mass="11525">RRIPSMVLMTTAMNKGADAIAASWAASREVKLVRMFLDKRHGNRGGFLRNDRIASLRPVEAIVCEGSGVQIDFARKLRTAGVPLHVFRKDGQAPVQPSQRSRRA</sequence>
<comment type="caution">
    <text evidence="2">The sequence shown here is derived from an EMBL/GenBank/DDBJ whole genome shotgun (WGS) entry which is preliminary data.</text>
</comment>
<accession>A0ABU4PTS1</accession>
<gene>
    <name evidence="2" type="ORF">SIL82_20325</name>
</gene>
<evidence type="ECO:0000313" key="2">
    <source>
        <dbReference type="EMBL" id="MDX5986607.1"/>
    </source>
</evidence>
<reference evidence="2 3" key="1">
    <citation type="submission" date="2023-11" db="EMBL/GenBank/DDBJ databases">
        <title>MicrobeMod: A computational toolkit for identifying prokaryotic methylation and restriction-modification with nanopore sequencing.</title>
        <authorList>
            <person name="Crits-Christoph A."/>
            <person name="Kang S.C."/>
            <person name="Lee H."/>
            <person name="Ostrov N."/>
        </authorList>
    </citation>
    <scope>NUCLEOTIDE SEQUENCE [LARGE SCALE GENOMIC DNA]</scope>
    <source>
        <strain evidence="2 3">ATCC 14820</strain>
    </source>
</reference>
<evidence type="ECO:0000313" key="3">
    <source>
        <dbReference type="Proteomes" id="UP001279660"/>
    </source>
</evidence>
<dbReference type="RefSeq" id="WP_319625204.1">
    <property type="nucleotide sequence ID" value="NZ_JAWXXV010000002.1"/>
</dbReference>
<keyword evidence="3" id="KW-1185">Reference proteome</keyword>
<organism evidence="2 3">
    <name type="scientific">Sphingomonas echinoides</name>
    <dbReference type="NCBI Taxonomy" id="59803"/>
    <lineage>
        <taxon>Bacteria</taxon>
        <taxon>Pseudomonadati</taxon>
        <taxon>Pseudomonadota</taxon>
        <taxon>Alphaproteobacteria</taxon>
        <taxon>Sphingomonadales</taxon>
        <taxon>Sphingomonadaceae</taxon>
        <taxon>Sphingomonas</taxon>
    </lineage>
</organism>
<feature type="domain" description="YspA cpYpsA-related SLOG" evidence="1">
    <location>
        <begin position="2"/>
        <end position="39"/>
    </location>
</feature>
<feature type="non-terminal residue" evidence="2">
    <location>
        <position position="1"/>
    </location>
</feature>
<evidence type="ECO:0000259" key="1">
    <source>
        <dbReference type="Pfam" id="PF10686"/>
    </source>
</evidence>
<dbReference type="InterPro" id="IPR019627">
    <property type="entry name" value="YAcAr"/>
</dbReference>
<proteinExistence type="predicted"/>